<dbReference type="InterPro" id="IPR016032">
    <property type="entry name" value="Sig_transdc_resp-reg_C-effctor"/>
</dbReference>
<dbReference type="SMART" id="SM00421">
    <property type="entry name" value="HTH_LUXR"/>
    <property type="match status" value="1"/>
</dbReference>
<dbReference type="STRING" id="310780.SAMN05216267_10793"/>
<organism evidence="4 5">
    <name type="scientific">Actinacidiphila rubida</name>
    <dbReference type="NCBI Taxonomy" id="310780"/>
    <lineage>
        <taxon>Bacteria</taxon>
        <taxon>Bacillati</taxon>
        <taxon>Actinomycetota</taxon>
        <taxon>Actinomycetes</taxon>
        <taxon>Kitasatosporales</taxon>
        <taxon>Streptomycetaceae</taxon>
        <taxon>Actinacidiphila</taxon>
    </lineage>
</organism>
<dbReference type="SUPFAM" id="SSF46894">
    <property type="entry name" value="C-terminal effector domain of the bipartite response regulators"/>
    <property type="match status" value="1"/>
</dbReference>
<feature type="domain" description="HTH luxR-type" evidence="3">
    <location>
        <begin position="860"/>
        <end position="925"/>
    </location>
</feature>
<dbReference type="InterPro" id="IPR041664">
    <property type="entry name" value="AAA_16"/>
</dbReference>
<reference evidence="4 5" key="1">
    <citation type="submission" date="2016-10" db="EMBL/GenBank/DDBJ databases">
        <authorList>
            <person name="de Groot N.N."/>
        </authorList>
    </citation>
    <scope>NUCLEOTIDE SEQUENCE [LARGE SCALE GENOMIC DNA]</scope>
    <source>
        <strain evidence="4 5">CGMCC 4.2026</strain>
    </source>
</reference>
<dbReference type="PANTHER" id="PTHR16305">
    <property type="entry name" value="TESTICULAR SOLUBLE ADENYLYL CYCLASE"/>
    <property type="match status" value="1"/>
</dbReference>
<sequence>MHSEPWRGPVLPTLVGRTAELERIRAFLAGAARVGGTYLLTGEPGVGKTVLLDAAVEIAAEAGAKILRAAGVQFEADVSYSSLNQLLVPLAPAYADLQPEYRQALTVALGMSDGPPPARLTLINATLALLQQACPDRLVLLAIDDLPWLDRASAVLLSSVARRLSGSRVGLIGTSRTGGDSFFERGGLPEAELGPLSNSAAVDLLKGRFPSLAPGVLKRLLHESQGNPLALLELSSGLTGAQRAARSALPTVMILSDRLQAVFADRLAGLPDATKALLLRAVLEGSGDLQLLSSLDPLMVGFDDLIPAQRAHLIRLDTTAAHLTFRHPLLRSAIIEDSTPEQRRQAHRELAEALDEDPDRRAWHLAEASSGSDEVVASQLEQAAQRTLQRGDSTGAVQALVRAAHLSPTRSDRSRRLAQAAYLGVGTTGELLGAAQMLEQARRLDPERNTSLHAAAAAAYILLNADGDVITAYRLLVGAIESGSHGYDAADEGLIEALHTLLLVCFWAGRVELWDPFYRALDRLKPETPELLYLLSRMFPDPARVSAPLRVRLAALIDRLSAENEPMRIMRVNTAAAYVDLLGETRESAWRLVRDGRMGGAVRSSIGGLMYLALDDFFTGRWAEAQQLADEGLALCTAHGYGFVTWFFLYHQALLAAVRGQDQAAHEWADELTRVTELRKARGAAEWAHHPRSLAALGQGDFEGAYRHASALSPAGVLAPFVPHALWVVMDLVEAAVCTGRYQEADAHVAAMHKADLAGISPRLALLVAASTAIADQGESSPARFEEALKTPDAYHWPFDQARIQLLYGERLRRLRLNTEARAQLNAALATFQRLGAVPWAERARSELRAAGQGQKRASKKVTVTVLTAQERNIAELAAEGLTNRQIAERLFLSHRTVGAHLYRLYPKLGISTRGALRDALAALERLP</sequence>
<evidence type="ECO:0000256" key="2">
    <source>
        <dbReference type="ARBA" id="ARBA00022840"/>
    </source>
</evidence>
<name>A0A1H8UN15_9ACTN</name>
<dbReference type="PROSITE" id="PS00622">
    <property type="entry name" value="HTH_LUXR_1"/>
    <property type="match status" value="1"/>
</dbReference>
<dbReference type="GO" id="GO:0004016">
    <property type="term" value="F:adenylate cyclase activity"/>
    <property type="evidence" value="ECO:0007669"/>
    <property type="project" value="TreeGrafter"/>
</dbReference>
<dbReference type="Pfam" id="PF13191">
    <property type="entry name" value="AAA_16"/>
    <property type="match status" value="1"/>
</dbReference>
<evidence type="ECO:0000313" key="5">
    <source>
        <dbReference type="Proteomes" id="UP000181951"/>
    </source>
</evidence>
<dbReference type="CDD" id="cd06170">
    <property type="entry name" value="LuxR_C_like"/>
    <property type="match status" value="1"/>
</dbReference>
<evidence type="ECO:0000256" key="1">
    <source>
        <dbReference type="ARBA" id="ARBA00022741"/>
    </source>
</evidence>
<dbReference type="InterPro" id="IPR036388">
    <property type="entry name" value="WH-like_DNA-bd_sf"/>
</dbReference>
<dbReference type="AlphaFoldDB" id="A0A1H8UN15"/>
<dbReference type="GO" id="GO:0006355">
    <property type="term" value="P:regulation of DNA-templated transcription"/>
    <property type="evidence" value="ECO:0007669"/>
    <property type="project" value="InterPro"/>
</dbReference>
<dbReference type="GO" id="GO:0003677">
    <property type="term" value="F:DNA binding"/>
    <property type="evidence" value="ECO:0007669"/>
    <property type="project" value="InterPro"/>
</dbReference>
<dbReference type="GO" id="GO:0005737">
    <property type="term" value="C:cytoplasm"/>
    <property type="evidence" value="ECO:0007669"/>
    <property type="project" value="TreeGrafter"/>
</dbReference>
<dbReference type="PROSITE" id="PS50043">
    <property type="entry name" value="HTH_LUXR_2"/>
    <property type="match status" value="1"/>
</dbReference>
<keyword evidence="2" id="KW-0067">ATP-binding</keyword>
<dbReference type="InterPro" id="IPR000792">
    <property type="entry name" value="Tscrpt_reg_LuxR_C"/>
</dbReference>
<dbReference type="Pfam" id="PF00196">
    <property type="entry name" value="GerE"/>
    <property type="match status" value="1"/>
</dbReference>
<dbReference type="Proteomes" id="UP000181951">
    <property type="component" value="Unassembled WGS sequence"/>
</dbReference>
<dbReference type="EMBL" id="FODD01000079">
    <property type="protein sequence ID" value="SEP04592.1"/>
    <property type="molecule type" value="Genomic_DNA"/>
</dbReference>
<dbReference type="InterPro" id="IPR027417">
    <property type="entry name" value="P-loop_NTPase"/>
</dbReference>
<dbReference type="Gene3D" id="3.40.50.300">
    <property type="entry name" value="P-loop containing nucleotide triphosphate hydrolases"/>
    <property type="match status" value="1"/>
</dbReference>
<dbReference type="OrthoDB" id="7053960at2"/>
<evidence type="ECO:0000259" key="3">
    <source>
        <dbReference type="PROSITE" id="PS50043"/>
    </source>
</evidence>
<evidence type="ECO:0000313" key="4">
    <source>
        <dbReference type="EMBL" id="SEP04592.1"/>
    </source>
</evidence>
<proteinExistence type="predicted"/>
<accession>A0A1H8UN15</accession>
<keyword evidence="5" id="KW-1185">Reference proteome</keyword>
<dbReference type="GO" id="GO:0005524">
    <property type="term" value="F:ATP binding"/>
    <property type="evidence" value="ECO:0007669"/>
    <property type="project" value="UniProtKB-KW"/>
</dbReference>
<keyword evidence="1" id="KW-0547">Nucleotide-binding</keyword>
<gene>
    <name evidence="4" type="ORF">SAMN05216267_10793</name>
</gene>
<protein>
    <submittedName>
        <fullName evidence="4">Regulatory protein, luxR family</fullName>
    </submittedName>
</protein>
<dbReference type="PANTHER" id="PTHR16305:SF35">
    <property type="entry name" value="TRANSCRIPTIONAL ACTIVATOR DOMAIN"/>
    <property type="match status" value="1"/>
</dbReference>
<dbReference type="Gene3D" id="1.10.10.10">
    <property type="entry name" value="Winged helix-like DNA-binding domain superfamily/Winged helix DNA-binding domain"/>
    <property type="match status" value="1"/>
</dbReference>
<dbReference type="SUPFAM" id="SSF52540">
    <property type="entry name" value="P-loop containing nucleoside triphosphate hydrolases"/>
    <property type="match status" value="1"/>
</dbReference>
<dbReference type="PRINTS" id="PR00038">
    <property type="entry name" value="HTHLUXR"/>
</dbReference>